<evidence type="ECO:0000313" key="3">
    <source>
        <dbReference type="EMBL" id="GGG20426.1"/>
    </source>
</evidence>
<dbReference type="InterPro" id="IPR029062">
    <property type="entry name" value="Class_I_gatase-like"/>
</dbReference>
<evidence type="ECO:0000313" key="4">
    <source>
        <dbReference type="Proteomes" id="UP000616608"/>
    </source>
</evidence>
<dbReference type="RefSeq" id="WP_188614278.1">
    <property type="nucleotide sequence ID" value="NZ_BMJT01000004.1"/>
</dbReference>
<feature type="signal peptide" evidence="2">
    <location>
        <begin position="1"/>
        <end position="25"/>
    </location>
</feature>
<dbReference type="Gene3D" id="3.40.50.880">
    <property type="match status" value="1"/>
</dbReference>
<accession>A0A917LG67</accession>
<evidence type="ECO:0000256" key="1">
    <source>
        <dbReference type="SAM" id="Phobius"/>
    </source>
</evidence>
<comment type="caution">
    <text evidence="3">The sequence shown here is derived from an EMBL/GenBank/DDBJ whole genome shotgun (WGS) entry which is preliminary data.</text>
</comment>
<evidence type="ECO:0000256" key="2">
    <source>
        <dbReference type="SAM" id="SignalP"/>
    </source>
</evidence>
<feature type="chain" id="PRO_5037824214" description="DUF4350 domain-containing protein" evidence="2">
    <location>
        <begin position="26"/>
        <end position="758"/>
    </location>
</feature>
<reference evidence="3" key="2">
    <citation type="submission" date="2020-09" db="EMBL/GenBank/DDBJ databases">
        <authorList>
            <person name="Sun Q."/>
            <person name="Zhou Y."/>
        </authorList>
    </citation>
    <scope>NUCLEOTIDE SEQUENCE</scope>
    <source>
        <strain evidence="3">CGMCC 1.15760</strain>
    </source>
</reference>
<dbReference type="Proteomes" id="UP000616608">
    <property type="component" value="Unassembled WGS sequence"/>
</dbReference>
<feature type="transmembrane region" description="Helical" evidence="1">
    <location>
        <begin position="342"/>
        <end position="366"/>
    </location>
</feature>
<protein>
    <recommendedName>
        <fullName evidence="5">DUF4350 domain-containing protein</fullName>
    </recommendedName>
</protein>
<keyword evidence="1" id="KW-1133">Transmembrane helix</keyword>
<dbReference type="EMBL" id="BMJT01000004">
    <property type="protein sequence ID" value="GGG20426.1"/>
    <property type="molecule type" value="Genomic_DNA"/>
</dbReference>
<proteinExistence type="predicted"/>
<keyword evidence="4" id="KW-1185">Reference proteome</keyword>
<reference evidence="3" key="1">
    <citation type="journal article" date="2014" name="Int. J. Syst. Evol. Microbiol.">
        <title>Complete genome sequence of Corynebacterium casei LMG S-19264T (=DSM 44701T), isolated from a smear-ripened cheese.</title>
        <authorList>
            <consortium name="US DOE Joint Genome Institute (JGI-PGF)"/>
            <person name="Walter F."/>
            <person name="Albersmeier A."/>
            <person name="Kalinowski J."/>
            <person name="Ruckert C."/>
        </authorList>
    </citation>
    <scope>NUCLEOTIDE SEQUENCE</scope>
    <source>
        <strain evidence="3">CGMCC 1.15760</strain>
    </source>
</reference>
<evidence type="ECO:0008006" key="5">
    <source>
        <dbReference type="Google" id="ProtNLM"/>
    </source>
</evidence>
<keyword evidence="1" id="KW-0472">Membrane</keyword>
<name>A0A917LG67_9BACI</name>
<gene>
    <name evidence="3" type="ORF">GCM10007425_13550</name>
</gene>
<feature type="transmembrane region" description="Helical" evidence="1">
    <location>
        <begin position="373"/>
        <end position="395"/>
    </location>
</feature>
<keyword evidence="2" id="KW-0732">Signal</keyword>
<dbReference type="AlphaFoldDB" id="A0A917LG67"/>
<keyword evidence="1" id="KW-0812">Transmembrane</keyword>
<organism evidence="3 4">
    <name type="scientific">Lysinibacillus alkalisoli</name>
    <dbReference type="NCBI Taxonomy" id="1911548"/>
    <lineage>
        <taxon>Bacteria</taxon>
        <taxon>Bacillati</taxon>
        <taxon>Bacillota</taxon>
        <taxon>Bacilli</taxon>
        <taxon>Bacillales</taxon>
        <taxon>Bacillaceae</taxon>
        <taxon>Lysinibacillus</taxon>
    </lineage>
</organism>
<dbReference type="SUPFAM" id="SSF52317">
    <property type="entry name" value="Class I glutamine amidotransferase-like"/>
    <property type="match status" value="1"/>
</dbReference>
<sequence length="758" mass="84309">MRFLKGMALIVMMMSFLLPTTTTYAETGISITIDFPLTDKLKYDMDVPVTATITNTGTDFDGDLALTTSTDTIKTYPLRIAKGEEKTMELMIESYILMPENKDTLTKRITLYPGGIEKQEKTKASVAVTKTPQMMAPNTPFILTVTSNEQRLINLLKSVKQIDDVTTITTRASQLPTDYLALATFNYMIIDDSKMSQLSEEQQQALKSWVQRGGHLITSTSEADETAWGAFNGLMPLKVGNKDQVNVEGAMVTYYQTSLNDKAQELVNKYDIQIAQRHLGSGSIIQLPFVLGDEAIQNNEAFYEWLVSKMDLFTHAPMNTLTQDQSRNELSNNTRVFPTLEISATTIITALVAYIFIVGPLLYWLLRRRGKSGYAWFVIPLIAIITAVAIFLIGAKDRIKQPSTQQLATYFINDDESVQGVYAMSLLTNSLKDVAFSLDDDTTVNAIDTLSFTNGSTKNYVKDHTLIFSKPSYWSVQTFSGNSFVSNVGKLTIDVVVSDGRIEGTVHNGFSFDFKQATLWSGSEQVVLGDIKPNETLIVSQPLKSPYLKPVENNGTIVQRNPGSLEEIAAGQKHAQETQLNLLAPAFNKPIIFGSTNQSLTKAQFKGEAKEQHLTYLAQAFEPRLELKGDFSISDKEMKRTIINEQSDMEVDLAMPDANEAMLEGQVNRYELTLPKEMISNDVGLQQVIVTEQDSNTKSEILNNVTNEYEVVDGTWKQQGNINPYVNRDGVITLRVSLLQETGVVVKLPTVQIMGVAQ</sequence>